<feature type="transmembrane region" description="Helical" evidence="6">
    <location>
        <begin position="7"/>
        <end position="24"/>
    </location>
</feature>
<evidence type="ECO:0000313" key="8">
    <source>
        <dbReference type="Proteomes" id="UP000199002"/>
    </source>
</evidence>
<feature type="transmembrane region" description="Helical" evidence="6">
    <location>
        <begin position="63"/>
        <end position="86"/>
    </location>
</feature>
<organism evidence="7 8">
    <name type="scientific">Acidovorax soli</name>
    <dbReference type="NCBI Taxonomy" id="592050"/>
    <lineage>
        <taxon>Bacteria</taxon>
        <taxon>Pseudomonadati</taxon>
        <taxon>Pseudomonadota</taxon>
        <taxon>Betaproteobacteria</taxon>
        <taxon>Burkholderiales</taxon>
        <taxon>Comamonadaceae</taxon>
        <taxon>Acidovorax</taxon>
    </lineage>
</organism>
<dbReference type="GO" id="GO:0005886">
    <property type="term" value="C:plasma membrane"/>
    <property type="evidence" value="ECO:0007669"/>
    <property type="project" value="UniProtKB-SubCell"/>
</dbReference>
<keyword evidence="3 6" id="KW-0812">Transmembrane</keyword>
<comment type="subcellular location">
    <subcellularLocation>
        <location evidence="1">Cell membrane</location>
        <topology evidence="1">Multi-pass membrane protein</topology>
    </subcellularLocation>
</comment>
<sequence>MRTLSLTRVWMILLAITAATYWIGEAGLTGHGSMGPVLAMFSLAFAKGLLVCLDFLELRHAPALWRWLVAGWLALVLALIVLAYWIGLP</sequence>
<keyword evidence="4 6" id="KW-1133">Transmembrane helix</keyword>
<keyword evidence="8" id="KW-1185">Reference proteome</keyword>
<evidence type="ECO:0000256" key="2">
    <source>
        <dbReference type="ARBA" id="ARBA00022475"/>
    </source>
</evidence>
<dbReference type="InterPro" id="IPR005171">
    <property type="entry name" value="Cyt_c_oxidase_su4_prok"/>
</dbReference>
<dbReference type="AlphaFoldDB" id="A0A1H4D762"/>
<dbReference type="Pfam" id="PF03626">
    <property type="entry name" value="COX4_pro"/>
    <property type="match status" value="1"/>
</dbReference>
<name>A0A1H4D762_9BURK</name>
<dbReference type="Proteomes" id="UP000199002">
    <property type="component" value="Unassembled WGS sequence"/>
</dbReference>
<accession>A0A1H4D762</accession>
<evidence type="ECO:0000256" key="6">
    <source>
        <dbReference type="SAM" id="Phobius"/>
    </source>
</evidence>
<evidence type="ECO:0000313" key="7">
    <source>
        <dbReference type="EMBL" id="SEA68336.1"/>
    </source>
</evidence>
<keyword evidence="2" id="KW-1003">Cell membrane</keyword>
<dbReference type="STRING" id="592050.SAMN05421875_1237"/>
<protein>
    <submittedName>
        <fullName evidence="7">Cytochrome C oxidase subunit IV</fullName>
    </submittedName>
</protein>
<evidence type="ECO:0000256" key="5">
    <source>
        <dbReference type="ARBA" id="ARBA00023136"/>
    </source>
</evidence>
<evidence type="ECO:0000256" key="3">
    <source>
        <dbReference type="ARBA" id="ARBA00022692"/>
    </source>
</evidence>
<proteinExistence type="predicted"/>
<gene>
    <name evidence="7" type="ORF">SAMN05421875_1237</name>
</gene>
<evidence type="ECO:0000256" key="1">
    <source>
        <dbReference type="ARBA" id="ARBA00004651"/>
    </source>
</evidence>
<keyword evidence="5 6" id="KW-0472">Membrane</keyword>
<dbReference type="EMBL" id="FNQJ01000023">
    <property type="protein sequence ID" value="SEA68336.1"/>
    <property type="molecule type" value="Genomic_DNA"/>
</dbReference>
<evidence type="ECO:0000256" key="4">
    <source>
        <dbReference type="ARBA" id="ARBA00022989"/>
    </source>
</evidence>
<dbReference type="RefSeq" id="WP_092699620.1">
    <property type="nucleotide sequence ID" value="NZ_CAXIQL010000050.1"/>
</dbReference>
<dbReference type="GeneID" id="34231707"/>
<reference evidence="8" key="1">
    <citation type="submission" date="2016-10" db="EMBL/GenBank/DDBJ databases">
        <authorList>
            <person name="Varghese N."/>
            <person name="Submissions S."/>
        </authorList>
    </citation>
    <scope>NUCLEOTIDE SEQUENCE [LARGE SCALE GENOMIC DNA]</scope>
    <source>
        <strain evidence="8">DSM 25157</strain>
    </source>
</reference>
<feature type="transmembrane region" description="Helical" evidence="6">
    <location>
        <begin position="36"/>
        <end position="56"/>
    </location>
</feature>